<dbReference type="RefSeq" id="WP_158898291.1">
    <property type="nucleotide sequence ID" value="NZ_CP035733.1"/>
</dbReference>
<keyword evidence="5" id="KW-0201">Cytochrome c-type biogenesis</keyword>
<dbReference type="PANTHER" id="PTHR47870">
    <property type="entry name" value="CYTOCHROME C-TYPE BIOGENESIS PROTEIN CCMH"/>
    <property type="match status" value="1"/>
</dbReference>
<evidence type="ECO:0000313" key="9">
    <source>
        <dbReference type="EMBL" id="QGY79741.1"/>
    </source>
</evidence>
<feature type="transmembrane region" description="Helical" evidence="7">
    <location>
        <begin position="113"/>
        <end position="134"/>
    </location>
</feature>
<evidence type="ECO:0000256" key="2">
    <source>
        <dbReference type="ARBA" id="ARBA00022617"/>
    </source>
</evidence>
<accession>A0A6I6L668</accession>
<dbReference type="InterPro" id="IPR005616">
    <property type="entry name" value="CcmH/CycL/Ccl2/NrfF_N"/>
</dbReference>
<keyword evidence="7" id="KW-1133">Transmembrane helix</keyword>
<evidence type="ECO:0000256" key="3">
    <source>
        <dbReference type="ARBA" id="ARBA00022723"/>
    </source>
</evidence>
<keyword evidence="10" id="KW-1185">Reference proteome</keyword>
<gene>
    <name evidence="9" type="ORF">EUU25_03390</name>
</gene>
<dbReference type="PANTHER" id="PTHR47870:SF1">
    <property type="entry name" value="CYTOCHROME C-TYPE BIOGENESIS PROTEIN CCMH"/>
    <property type="match status" value="1"/>
</dbReference>
<comment type="function">
    <text evidence="7">Possible subunit of a heme lyase.</text>
</comment>
<dbReference type="CDD" id="cd16378">
    <property type="entry name" value="CcmH_N"/>
    <property type="match status" value="1"/>
</dbReference>
<protein>
    <recommendedName>
        <fullName evidence="7">Cytochrome c-type biogenesis protein</fullName>
    </recommendedName>
</protein>
<evidence type="ECO:0000256" key="6">
    <source>
        <dbReference type="ARBA" id="ARBA00023004"/>
    </source>
</evidence>
<evidence type="ECO:0000256" key="5">
    <source>
        <dbReference type="ARBA" id="ARBA00022748"/>
    </source>
</evidence>
<proteinExistence type="inferred from homology"/>
<keyword evidence="3 7" id="KW-0479">Metal-binding</keyword>
<keyword evidence="4 7" id="KW-0732">Signal</keyword>
<dbReference type="GO" id="GO:0046872">
    <property type="term" value="F:metal ion binding"/>
    <property type="evidence" value="ECO:0007669"/>
    <property type="project" value="UniProtKB-KW"/>
</dbReference>
<evidence type="ECO:0000256" key="1">
    <source>
        <dbReference type="ARBA" id="ARBA00010342"/>
    </source>
</evidence>
<dbReference type="Proteomes" id="UP000428803">
    <property type="component" value="Chromosome"/>
</dbReference>
<dbReference type="EMBL" id="CP035733">
    <property type="protein sequence ID" value="QGY79741.1"/>
    <property type="molecule type" value="Genomic_DNA"/>
</dbReference>
<evidence type="ECO:0000256" key="4">
    <source>
        <dbReference type="ARBA" id="ARBA00022729"/>
    </source>
</evidence>
<evidence type="ECO:0000313" key="10">
    <source>
        <dbReference type="Proteomes" id="UP000428803"/>
    </source>
</evidence>
<dbReference type="AlphaFoldDB" id="A0A6I6L668"/>
<name>A0A6I6L668_9SPHN</name>
<dbReference type="Pfam" id="PF03918">
    <property type="entry name" value="CcmH"/>
    <property type="match status" value="1"/>
</dbReference>
<dbReference type="KEGG" id="slaa:EUU25_03390"/>
<keyword evidence="7" id="KW-0812">Transmembrane</keyword>
<comment type="similarity">
    <text evidence="1 7">Belongs to the CcmH/CycL/Ccl2/NrfF family.</text>
</comment>
<organism evidence="9 10">
    <name type="scientific">Sphingorhabdus lacus</name>
    <dbReference type="NCBI Taxonomy" id="392610"/>
    <lineage>
        <taxon>Bacteria</taxon>
        <taxon>Pseudomonadati</taxon>
        <taxon>Pseudomonadota</taxon>
        <taxon>Alphaproteobacteria</taxon>
        <taxon>Sphingomonadales</taxon>
        <taxon>Sphingomonadaceae</taxon>
        <taxon>Sphingorhabdus</taxon>
    </lineage>
</organism>
<evidence type="ECO:0000256" key="7">
    <source>
        <dbReference type="RuleBase" id="RU364112"/>
    </source>
</evidence>
<keyword evidence="2 7" id="KW-0349">Heme</keyword>
<dbReference type="GO" id="GO:0005886">
    <property type="term" value="C:plasma membrane"/>
    <property type="evidence" value="ECO:0007669"/>
    <property type="project" value="TreeGrafter"/>
</dbReference>
<keyword evidence="6 7" id="KW-0408">Iron</keyword>
<feature type="chain" id="PRO_5026370851" description="Cytochrome c-type biogenesis protein" evidence="7">
    <location>
        <begin position="23"/>
        <end position="138"/>
    </location>
</feature>
<evidence type="ECO:0000259" key="8">
    <source>
        <dbReference type="Pfam" id="PF03918"/>
    </source>
</evidence>
<sequence>MRFSFFVACALLLAAVPQMSFGQGSGPTPELANRQLGDPAQEKAATQVMHALRCIQCQGQSIADSDAPMAATMRAEVRQQIADGKKPDAIRQWMIERYGEWVSFEPDMKGSGLLLWAAPLLLLFLGLFMARGLFRRKS</sequence>
<keyword evidence="7" id="KW-0472">Membrane</keyword>
<dbReference type="GO" id="GO:0017004">
    <property type="term" value="P:cytochrome complex assembly"/>
    <property type="evidence" value="ECO:0007669"/>
    <property type="project" value="UniProtKB-KW"/>
</dbReference>
<dbReference type="InterPro" id="IPR038297">
    <property type="entry name" value="CcmH/CycL/NrfF/Ccl2_sf"/>
</dbReference>
<dbReference type="OrthoDB" id="9804975at2"/>
<dbReference type="Gene3D" id="1.10.8.640">
    <property type="entry name" value="Cytochrome C biogenesis protein"/>
    <property type="match status" value="1"/>
</dbReference>
<dbReference type="InterPro" id="IPR051263">
    <property type="entry name" value="C-type_cytochrome_biogenesis"/>
</dbReference>
<feature type="signal peptide" evidence="7">
    <location>
        <begin position="1"/>
        <end position="22"/>
    </location>
</feature>
<feature type="domain" description="CcmH/CycL/Ccl2/NrfF N-terminal" evidence="8">
    <location>
        <begin position="32"/>
        <end position="137"/>
    </location>
</feature>
<reference evidence="10" key="1">
    <citation type="submission" date="2019-01" db="EMBL/GenBank/DDBJ databases">
        <title>Sphingorhabdus lacus sp.nov., isolated from an oligotrophic freshwater lake.</title>
        <authorList>
            <person name="Park M."/>
        </authorList>
    </citation>
    <scope>NUCLEOTIDE SEQUENCE [LARGE SCALE GENOMIC DNA]</scope>
    <source>
        <strain evidence="10">IMCC1753</strain>
    </source>
</reference>